<evidence type="ECO:0000313" key="1">
    <source>
        <dbReference type="EMBL" id="TDQ80805.1"/>
    </source>
</evidence>
<reference evidence="1 2" key="1">
    <citation type="submission" date="2019-03" db="EMBL/GenBank/DDBJ databases">
        <title>Genomic Encyclopedia of Type Strains, Phase III (KMG-III): the genomes of soil and plant-associated and newly described type strains.</title>
        <authorList>
            <person name="Whitman W."/>
        </authorList>
    </citation>
    <scope>NUCLEOTIDE SEQUENCE [LARGE SCALE GENOMIC DNA]</scope>
    <source>
        <strain evidence="1 2">CGMCC 1.7660</strain>
    </source>
</reference>
<comment type="caution">
    <text evidence="1">The sequence shown here is derived from an EMBL/GenBank/DDBJ whole genome shotgun (WGS) entry which is preliminary data.</text>
</comment>
<dbReference type="InterPro" id="IPR050563">
    <property type="entry name" value="4-hydroxybenzoyl-CoA_TE"/>
</dbReference>
<dbReference type="Gene3D" id="3.10.129.10">
    <property type="entry name" value="Hotdog Thioesterase"/>
    <property type="match status" value="1"/>
</dbReference>
<keyword evidence="2" id="KW-1185">Reference proteome</keyword>
<dbReference type="SUPFAM" id="SSF54637">
    <property type="entry name" value="Thioesterase/thiol ester dehydrase-isomerase"/>
    <property type="match status" value="1"/>
</dbReference>
<protein>
    <submittedName>
        <fullName evidence="1">Acyl-CoA thioester hydrolase</fullName>
    </submittedName>
</protein>
<proteinExistence type="predicted"/>
<dbReference type="Pfam" id="PF13279">
    <property type="entry name" value="4HBT_2"/>
    <property type="match status" value="1"/>
</dbReference>
<organism evidence="1 2">
    <name type="scientific">Dongia mobilis</name>
    <dbReference type="NCBI Taxonomy" id="578943"/>
    <lineage>
        <taxon>Bacteria</taxon>
        <taxon>Pseudomonadati</taxon>
        <taxon>Pseudomonadota</taxon>
        <taxon>Alphaproteobacteria</taxon>
        <taxon>Rhodospirillales</taxon>
        <taxon>Dongiaceae</taxon>
        <taxon>Dongia</taxon>
    </lineage>
</organism>
<dbReference type="PANTHER" id="PTHR31793:SF2">
    <property type="entry name" value="BLR1345 PROTEIN"/>
    <property type="match status" value="1"/>
</dbReference>
<sequence>MSALPHPVALKPHREVVRPEWADYNNHLNDAFYLVIFSHATDHMMDQIGLDAAGRERSNHSLFTAELHLNYLKEVKAGTEVRVETTFLGHDAKRLHIFHTMYVGDGTEPVATNEQMQLSMDMTGPRVAPFQPDVLARIEAIAAEHAKLPRPPQMGRAIGMPPRKG</sequence>
<name>A0A4R6WP48_9PROT</name>
<dbReference type="CDD" id="cd00586">
    <property type="entry name" value="4HBT"/>
    <property type="match status" value="1"/>
</dbReference>
<evidence type="ECO:0000313" key="2">
    <source>
        <dbReference type="Proteomes" id="UP000295783"/>
    </source>
</evidence>
<dbReference type="InterPro" id="IPR029069">
    <property type="entry name" value="HotDog_dom_sf"/>
</dbReference>
<gene>
    <name evidence="1" type="ORF">A8950_2672</name>
</gene>
<dbReference type="EMBL" id="SNYW01000010">
    <property type="protein sequence ID" value="TDQ80805.1"/>
    <property type="molecule type" value="Genomic_DNA"/>
</dbReference>
<accession>A0A4R6WP48</accession>
<keyword evidence="1" id="KW-0378">Hydrolase</keyword>
<dbReference type="Proteomes" id="UP000295783">
    <property type="component" value="Unassembled WGS sequence"/>
</dbReference>
<dbReference type="AlphaFoldDB" id="A0A4R6WP48"/>
<dbReference type="GO" id="GO:0047617">
    <property type="term" value="F:fatty acyl-CoA hydrolase activity"/>
    <property type="evidence" value="ECO:0007669"/>
    <property type="project" value="TreeGrafter"/>
</dbReference>
<dbReference type="OrthoDB" id="9803287at2"/>
<dbReference type="PANTHER" id="PTHR31793">
    <property type="entry name" value="4-HYDROXYBENZOYL-COA THIOESTERASE FAMILY MEMBER"/>
    <property type="match status" value="1"/>
</dbReference>
<dbReference type="RefSeq" id="WP_133614152.1">
    <property type="nucleotide sequence ID" value="NZ_SNYW01000010.1"/>
</dbReference>